<dbReference type="GeneID" id="27356235"/>
<evidence type="ECO:0000313" key="2">
    <source>
        <dbReference type="Proteomes" id="UP000053342"/>
    </source>
</evidence>
<gene>
    <name evidence="1" type="ORF">PV06_04161</name>
</gene>
<dbReference type="VEuPathDB" id="FungiDB:PV06_04161"/>
<dbReference type="RefSeq" id="XP_016263224.1">
    <property type="nucleotide sequence ID" value="XM_016405018.1"/>
</dbReference>
<dbReference type="AlphaFoldDB" id="A0A0D2DJ88"/>
<name>A0A0D2DJ88_9EURO</name>
<sequence>MPLSLMPSGRLSAKSVYHQCPSTRRLKLRGYVAGSCHLARASSSNYETHGVVAVTTYCCQPLSKDLVLGADHFLWVPGDIMADRPGHSSPGPLRIGAVRPSCYQFCQGEVKCMPSKSLGICLQCCNHNGFPGQVTVPSPAVINVEG</sequence>
<proteinExistence type="predicted"/>
<dbReference type="EMBL" id="KN847335">
    <property type="protein sequence ID" value="KIW43008.1"/>
    <property type="molecule type" value="Genomic_DNA"/>
</dbReference>
<dbReference type="Proteomes" id="UP000053342">
    <property type="component" value="Unassembled WGS sequence"/>
</dbReference>
<accession>A0A0D2DJ88</accession>
<organism evidence="1 2">
    <name type="scientific">Exophiala oligosperma</name>
    <dbReference type="NCBI Taxonomy" id="215243"/>
    <lineage>
        <taxon>Eukaryota</taxon>
        <taxon>Fungi</taxon>
        <taxon>Dikarya</taxon>
        <taxon>Ascomycota</taxon>
        <taxon>Pezizomycotina</taxon>
        <taxon>Eurotiomycetes</taxon>
        <taxon>Chaetothyriomycetidae</taxon>
        <taxon>Chaetothyriales</taxon>
        <taxon>Herpotrichiellaceae</taxon>
        <taxon>Exophiala</taxon>
    </lineage>
</organism>
<protein>
    <submittedName>
        <fullName evidence="1">Uncharacterized protein</fullName>
    </submittedName>
</protein>
<evidence type="ECO:0000313" key="1">
    <source>
        <dbReference type="EMBL" id="KIW43008.1"/>
    </source>
</evidence>
<dbReference type="HOGENOM" id="CLU_1777452_0_0_1"/>
<reference evidence="1 2" key="1">
    <citation type="submission" date="2015-01" db="EMBL/GenBank/DDBJ databases">
        <title>The Genome Sequence of Exophiala oligosperma CBS72588.</title>
        <authorList>
            <consortium name="The Broad Institute Genomics Platform"/>
            <person name="Cuomo C."/>
            <person name="de Hoog S."/>
            <person name="Gorbushina A."/>
            <person name="Stielow B."/>
            <person name="Teixiera M."/>
            <person name="Abouelleil A."/>
            <person name="Chapman S.B."/>
            <person name="Priest M."/>
            <person name="Young S.K."/>
            <person name="Wortman J."/>
            <person name="Nusbaum C."/>
            <person name="Birren B."/>
        </authorList>
    </citation>
    <scope>NUCLEOTIDE SEQUENCE [LARGE SCALE GENOMIC DNA]</scope>
    <source>
        <strain evidence="1 2">CBS 72588</strain>
    </source>
</reference>
<keyword evidence="2" id="KW-1185">Reference proteome</keyword>